<dbReference type="Proteomes" id="UP001497482">
    <property type="component" value="Chromosome 10"/>
</dbReference>
<accession>A0AAV2IYQ1</accession>
<dbReference type="AlphaFoldDB" id="A0AAV2IYQ1"/>
<gene>
    <name evidence="1" type="ORF">KC01_LOCUS2710</name>
</gene>
<proteinExistence type="predicted"/>
<evidence type="ECO:0000313" key="2">
    <source>
        <dbReference type="Proteomes" id="UP001497482"/>
    </source>
</evidence>
<organism evidence="1 2">
    <name type="scientific">Knipowitschia caucasica</name>
    <name type="common">Caucasian dwarf goby</name>
    <name type="synonym">Pomatoschistus caucasicus</name>
    <dbReference type="NCBI Taxonomy" id="637954"/>
    <lineage>
        <taxon>Eukaryota</taxon>
        <taxon>Metazoa</taxon>
        <taxon>Chordata</taxon>
        <taxon>Craniata</taxon>
        <taxon>Vertebrata</taxon>
        <taxon>Euteleostomi</taxon>
        <taxon>Actinopterygii</taxon>
        <taxon>Neopterygii</taxon>
        <taxon>Teleostei</taxon>
        <taxon>Neoteleostei</taxon>
        <taxon>Acanthomorphata</taxon>
        <taxon>Gobiaria</taxon>
        <taxon>Gobiiformes</taxon>
        <taxon>Gobioidei</taxon>
        <taxon>Gobiidae</taxon>
        <taxon>Gobiinae</taxon>
        <taxon>Knipowitschia</taxon>
    </lineage>
</organism>
<dbReference type="EMBL" id="OZ035832">
    <property type="protein sequence ID" value="CAL1570403.1"/>
    <property type="molecule type" value="Genomic_DNA"/>
</dbReference>
<name>A0AAV2IYQ1_KNICA</name>
<keyword evidence="2" id="KW-1185">Reference proteome</keyword>
<reference evidence="1 2" key="1">
    <citation type="submission" date="2024-04" db="EMBL/GenBank/DDBJ databases">
        <authorList>
            <person name="Waldvogel A.-M."/>
            <person name="Schoenle A."/>
        </authorList>
    </citation>
    <scope>NUCLEOTIDE SEQUENCE [LARGE SCALE GENOMIC DNA]</scope>
</reference>
<sequence length="107" mass="12155">MKEDDSPRPPHQAVCTYHLVQDLGLDQQASFQGLEGSRRAINRPNLLFQVMEDKARCLERVDVVDKDMEDLGILLGWVPLIPLLDEALVIGTVHIPIITWQTMVPKR</sequence>
<evidence type="ECO:0000313" key="1">
    <source>
        <dbReference type="EMBL" id="CAL1570403.1"/>
    </source>
</evidence>
<protein>
    <submittedName>
        <fullName evidence="1">Uncharacterized protein</fullName>
    </submittedName>
</protein>